<evidence type="ECO:0000256" key="9">
    <source>
        <dbReference type="PROSITE-ProRule" id="PRU00108"/>
    </source>
</evidence>
<evidence type="ECO:0000256" key="5">
    <source>
        <dbReference type="ARBA" id="ARBA00023155"/>
    </source>
</evidence>
<evidence type="ECO:0000256" key="1">
    <source>
        <dbReference type="ARBA" id="ARBA00004123"/>
    </source>
</evidence>
<dbReference type="CDD" id="cd00086">
    <property type="entry name" value="homeodomain"/>
    <property type="match status" value="1"/>
</dbReference>
<keyword evidence="3" id="KW-0805">Transcription regulation</keyword>
<evidence type="ECO:0000256" key="7">
    <source>
        <dbReference type="ARBA" id="ARBA00023242"/>
    </source>
</evidence>
<dbReference type="SUPFAM" id="SSF46689">
    <property type="entry name" value="Homeodomain-like"/>
    <property type="match status" value="1"/>
</dbReference>
<keyword evidence="7 9" id="KW-0539">Nucleus</keyword>
<comment type="caution">
    <text evidence="13">The sequence shown here is derived from an EMBL/GenBank/DDBJ whole genome shotgun (WGS) entry which is preliminary data.</text>
</comment>
<dbReference type="GO" id="GO:0003677">
    <property type="term" value="F:DNA binding"/>
    <property type="evidence" value="ECO:0007669"/>
    <property type="project" value="UniProtKB-UniRule"/>
</dbReference>
<dbReference type="Proteomes" id="UP001180020">
    <property type="component" value="Unassembled WGS sequence"/>
</dbReference>
<keyword evidence="2" id="KW-0217">Developmental protein</keyword>
<dbReference type="EMBL" id="JAUJYO010000003">
    <property type="protein sequence ID" value="KAK1322295.1"/>
    <property type="molecule type" value="Genomic_DNA"/>
</dbReference>
<dbReference type="InterPro" id="IPR009057">
    <property type="entry name" value="Homeodomain-like_sf"/>
</dbReference>
<sequence>METHHLHHQQEETNTTTNAGGVNGGGGRSSYLCRQSSTRWIPTTEQIRILRDLYYNGGVRSPSAEQIQRISARLRQYGKIEGKNVFYWFQNHKARERQKKRFTVDAPTPTIPTPTNNPSIPTFASPTGMVGNDGSLLMERAYMDCYGTVGGNIGWMGMDQYRICPPQLRISGDTCEGGVGEGEMGEDMQTLPLFPMHGEDVCFGRSDGSDECYDNSNSHPWYLTDESSQPSLQLSLHSPGPTFGHY</sequence>
<feature type="region of interest" description="Disordered" evidence="11">
    <location>
        <begin position="105"/>
        <end position="126"/>
    </location>
</feature>
<dbReference type="SMART" id="SM00389">
    <property type="entry name" value="HOX"/>
    <property type="match status" value="1"/>
</dbReference>
<evidence type="ECO:0000313" key="13">
    <source>
        <dbReference type="EMBL" id="KAK1322295.1"/>
    </source>
</evidence>
<dbReference type="GO" id="GO:0099402">
    <property type="term" value="P:plant organ development"/>
    <property type="evidence" value="ECO:0007669"/>
    <property type="project" value="InterPro"/>
</dbReference>
<accession>A0AAV9F8J9</accession>
<evidence type="ECO:0000259" key="12">
    <source>
        <dbReference type="PROSITE" id="PS50071"/>
    </source>
</evidence>
<feature type="domain" description="Homeobox" evidence="12">
    <location>
        <begin position="33"/>
        <end position="99"/>
    </location>
</feature>
<dbReference type="InterPro" id="IPR001356">
    <property type="entry name" value="HD"/>
</dbReference>
<evidence type="ECO:0000256" key="2">
    <source>
        <dbReference type="ARBA" id="ARBA00022473"/>
    </source>
</evidence>
<keyword evidence="5 9" id="KW-0371">Homeobox</keyword>
<proteinExistence type="inferred from homology"/>
<dbReference type="GO" id="GO:0005634">
    <property type="term" value="C:nucleus"/>
    <property type="evidence" value="ECO:0007669"/>
    <property type="project" value="UniProtKB-SubCell"/>
</dbReference>
<evidence type="ECO:0000256" key="10">
    <source>
        <dbReference type="RuleBase" id="RU000682"/>
    </source>
</evidence>
<feature type="DNA-binding region" description="Homeobox" evidence="9">
    <location>
        <begin position="35"/>
        <end position="100"/>
    </location>
</feature>
<dbReference type="PANTHER" id="PTHR45940">
    <property type="entry name" value="WUSCHEL-RELATED HOMEOBOX 1-RELATED"/>
    <property type="match status" value="1"/>
</dbReference>
<comment type="similarity">
    <text evidence="8">Belongs to the WUS homeobox family.</text>
</comment>
<evidence type="ECO:0000256" key="4">
    <source>
        <dbReference type="ARBA" id="ARBA00023125"/>
    </source>
</evidence>
<comment type="subcellular location">
    <subcellularLocation>
        <location evidence="1 9 10">Nucleus</location>
    </subcellularLocation>
</comment>
<keyword evidence="6" id="KW-0804">Transcription</keyword>
<evidence type="ECO:0000256" key="6">
    <source>
        <dbReference type="ARBA" id="ARBA00023163"/>
    </source>
</evidence>
<dbReference type="InterPro" id="IPR044555">
    <property type="entry name" value="WUSCHEL-like"/>
</dbReference>
<reference evidence="13" key="2">
    <citation type="submission" date="2023-06" db="EMBL/GenBank/DDBJ databases">
        <authorList>
            <person name="Ma L."/>
            <person name="Liu K.-W."/>
            <person name="Li Z."/>
            <person name="Hsiao Y.-Y."/>
            <person name="Qi Y."/>
            <person name="Fu T."/>
            <person name="Tang G."/>
            <person name="Zhang D."/>
            <person name="Sun W.-H."/>
            <person name="Liu D.-K."/>
            <person name="Li Y."/>
            <person name="Chen G.-Z."/>
            <person name="Liu X.-D."/>
            <person name="Liao X.-Y."/>
            <person name="Jiang Y.-T."/>
            <person name="Yu X."/>
            <person name="Hao Y."/>
            <person name="Huang J."/>
            <person name="Zhao X.-W."/>
            <person name="Ke S."/>
            <person name="Chen Y.-Y."/>
            <person name="Wu W.-L."/>
            <person name="Hsu J.-L."/>
            <person name="Lin Y.-F."/>
            <person name="Huang M.-D."/>
            <person name="Li C.-Y."/>
            <person name="Huang L."/>
            <person name="Wang Z.-W."/>
            <person name="Zhao X."/>
            <person name="Zhong W.-Y."/>
            <person name="Peng D.-H."/>
            <person name="Ahmad S."/>
            <person name="Lan S."/>
            <person name="Zhang J.-S."/>
            <person name="Tsai W.-C."/>
            <person name="Van De Peer Y."/>
            <person name="Liu Z.-J."/>
        </authorList>
    </citation>
    <scope>NUCLEOTIDE SEQUENCE</scope>
    <source>
        <strain evidence="13">CP</strain>
        <tissue evidence="13">Leaves</tissue>
    </source>
</reference>
<dbReference type="AlphaFoldDB" id="A0AAV9F8J9"/>
<dbReference type="PANTHER" id="PTHR45940:SF2">
    <property type="entry name" value="WUSCHEL-RELATED HOMEOBOX 1"/>
    <property type="match status" value="1"/>
</dbReference>
<feature type="compositionally biased region" description="Low complexity" evidence="11">
    <location>
        <begin position="113"/>
        <end position="122"/>
    </location>
</feature>
<reference evidence="13" key="1">
    <citation type="journal article" date="2023" name="Nat. Commun.">
        <title>Diploid and tetraploid genomes of Acorus and the evolution of monocots.</title>
        <authorList>
            <person name="Ma L."/>
            <person name="Liu K.W."/>
            <person name="Li Z."/>
            <person name="Hsiao Y.Y."/>
            <person name="Qi Y."/>
            <person name="Fu T."/>
            <person name="Tang G.D."/>
            <person name="Zhang D."/>
            <person name="Sun W.H."/>
            <person name="Liu D.K."/>
            <person name="Li Y."/>
            <person name="Chen G.Z."/>
            <person name="Liu X.D."/>
            <person name="Liao X.Y."/>
            <person name="Jiang Y.T."/>
            <person name="Yu X."/>
            <person name="Hao Y."/>
            <person name="Huang J."/>
            <person name="Zhao X.W."/>
            <person name="Ke S."/>
            <person name="Chen Y.Y."/>
            <person name="Wu W.L."/>
            <person name="Hsu J.L."/>
            <person name="Lin Y.F."/>
            <person name="Huang M.D."/>
            <person name="Li C.Y."/>
            <person name="Huang L."/>
            <person name="Wang Z.W."/>
            <person name="Zhao X."/>
            <person name="Zhong W.Y."/>
            <person name="Peng D.H."/>
            <person name="Ahmad S."/>
            <person name="Lan S."/>
            <person name="Zhang J.S."/>
            <person name="Tsai W.C."/>
            <person name="Van de Peer Y."/>
            <person name="Liu Z.J."/>
        </authorList>
    </citation>
    <scope>NUCLEOTIDE SEQUENCE</scope>
    <source>
        <strain evidence="13">CP</strain>
    </source>
</reference>
<keyword evidence="4 9" id="KW-0238">DNA-binding</keyword>
<evidence type="ECO:0000256" key="8">
    <source>
        <dbReference type="ARBA" id="ARBA00024040"/>
    </source>
</evidence>
<dbReference type="Gene3D" id="1.10.10.60">
    <property type="entry name" value="Homeodomain-like"/>
    <property type="match status" value="1"/>
</dbReference>
<feature type="region of interest" description="Disordered" evidence="11">
    <location>
        <begin position="1"/>
        <end position="29"/>
    </location>
</feature>
<gene>
    <name evidence="13" type="primary">WUS</name>
    <name evidence="13" type="ORF">QJS10_CPA03g02182</name>
</gene>
<dbReference type="PROSITE" id="PS50071">
    <property type="entry name" value="HOMEOBOX_2"/>
    <property type="match status" value="1"/>
</dbReference>
<name>A0AAV9F8J9_ACOCL</name>
<dbReference type="Pfam" id="PF00046">
    <property type="entry name" value="Homeodomain"/>
    <property type="match status" value="1"/>
</dbReference>
<evidence type="ECO:0000256" key="3">
    <source>
        <dbReference type="ARBA" id="ARBA00023015"/>
    </source>
</evidence>
<keyword evidence="14" id="KW-1185">Reference proteome</keyword>
<dbReference type="GO" id="GO:0003700">
    <property type="term" value="F:DNA-binding transcription factor activity"/>
    <property type="evidence" value="ECO:0007669"/>
    <property type="project" value="InterPro"/>
</dbReference>
<organism evidence="13 14">
    <name type="scientific">Acorus calamus</name>
    <name type="common">Sweet flag</name>
    <dbReference type="NCBI Taxonomy" id="4465"/>
    <lineage>
        <taxon>Eukaryota</taxon>
        <taxon>Viridiplantae</taxon>
        <taxon>Streptophyta</taxon>
        <taxon>Embryophyta</taxon>
        <taxon>Tracheophyta</taxon>
        <taxon>Spermatophyta</taxon>
        <taxon>Magnoliopsida</taxon>
        <taxon>Liliopsida</taxon>
        <taxon>Acoraceae</taxon>
        <taxon>Acorus</taxon>
    </lineage>
</organism>
<protein>
    <submittedName>
        <fullName evidence="13">Protein WUSCHEL</fullName>
    </submittedName>
</protein>
<evidence type="ECO:0000256" key="11">
    <source>
        <dbReference type="SAM" id="MobiDB-lite"/>
    </source>
</evidence>
<feature type="compositionally biased region" description="Basic and acidic residues" evidence="11">
    <location>
        <begin position="1"/>
        <end position="11"/>
    </location>
</feature>
<evidence type="ECO:0000313" key="14">
    <source>
        <dbReference type="Proteomes" id="UP001180020"/>
    </source>
</evidence>